<proteinExistence type="predicted"/>
<feature type="region of interest" description="Disordered" evidence="1">
    <location>
        <begin position="1"/>
        <end position="58"/>
    </location>
</feature>
<dbReference type="EMBL" id="JAGZCC010000078">
    <property type="protein sequence ID" value="MBS5589069.1"/>
    <property type="molecule type" value="Genomic_DNA"/>
</dbReference>
<protein>
    <submittedName>
        <fullName evidence="2">Uncharacterized protein</fullName>
    </submittedName>
</protein>
<dbReference type="RefSeq" id="WP_118249209.1">
    <property type="nucleotide sequence ID" value="NZ_JAGZCC010000078.1"/>
</dbReference>
<evidence type="ECO:0000313" key="2">
    <source>
        <dbReference type="EMBL" id="MBS5589069.1"/>
    </source>
</evidence>
<organism evidence="2 3">
    <name type="scientific">Thomasclavelia spiroformis</name>
    <dbReference type="NCBI Taxonomy" id="29348"/>
    <lineage>
        <taxon>Bacteria</taxon>
        <taxon>Bacillati</taxon>
        <taxon>Bacillota</taxon>
        <taxon>Erysipelotrichia</taxon>
        <taxon>Erysipelotrichales</taxon>
        <taxon>Coprobacillaceae</taxon>
        <taxon>Thomasclavelia</taxon>
    </lineage>
</organism>
<dbReference type="Proteomes" id="UP000751224">
    <property type="component" value="Unassembled WGS sequence"/>
</dbReference>
<gene>
    <name evidence="2" type="ORF">KHX14_09760</name>
</gene>
<feature type="compositionally biased region" description="Basic and acidic residues" evidence="1">
    <location>
        <begin position="35"/>
        <end position="46"/>
    </location>
</feature>
<evidence type="ECO:0000313" key="3">
    <source>
        <dbReference type="Proteomes" id="UP000751224"/>
    </source>
</evidence>
<name>A0A943EM76_9FIRM</name>
<reference evidence="2" key="1">
    <citation type="submission" date="2021-02" db="EMBL/GenBank/DDBJ databases">
        <title>Infant gut strain persistence is associated with maternal origin, phylogeny, and functional potential including surface adhesion and iron acquisition.</title>
        <authorList>
            <person name="Lou Y.C."/>
        </authorList>
    </citation>
    <scope>NUCLEOTIDE SEQUENCE</scope>
    <source>
        <strain evidence="2">L3_108_000G1_dasL3_108_000G1_metabat.metabat.11</strain>
    </source>
</reference>
<comment type="caution">
    <text evidence="2">The sequence shown here is derived from an EMBL/GenBank/DDBJ whole genome shotgun (WGS) entry which is preliminary data.</text>
</comment>
<evidence type="ECO:0000256" key="1">
    <source>
        <dbReference type="SAM" id="MobiDB-lite"/>
    </source>
</evidence>
<sequence>MGLFDLLKEETKVEEPQKEEIKEAEVVENEAAVNEPEKEVKEEPKKEVKKKAKTSKTKATKNEKAGYLYPFNIYSEGCLIDIDNYGFEEGKTYKESEITKIMLAHKHYEFSGTMEYSYIEDDNVVVANAKQHKKG</sequence>
<feature type="compositionally biased region" description="Basic and acidic residues" evidence="1">
    <location>
        <begin position="1"/>
        <end position="25"/>
    </location>
</feature>
<dbReference type="AlphaFoldDB" id="A0A943EM76"/>
<feature type="compositionally biased region" description="Basic residues" evidence="1">
    <location>
        <begin position="47"/>
        <end position="58"/>
    </location>
</feature>
<accession>A0A943EM76</accession>